<dbReference type="PANTHER" id="PTHR36981">
    <property type="entry name" value="ZGC:195170"/>
    <property type="match status" value="1"/>
</dbReference>
<feature type="domain" description="P2X purinoreceptor 7 intracellular" evidence="1">
    <location>
        <begin position="15"/>
        <end position="109"/>
    </location>
</feature>
<keyword evidence="3" id="KW-1185">Reference proteome</keyword>
<organism evidence="2 3">
    <name type="scientific">Exaiptasia diaphana</name>
    <name type="common">Tropical sea anemone</name>
    <name type="synonym">Aiptasia pulchella</name>
    <dbReference type="NCBI Taxonomy" id="2652724"/>
    <lineage>
        <taxon>Eukaryota</taxon>
        <taxon>Metazoa</taxon>
        <taxon>Cnidaria</taxon>
        <taxon>Anthozoa</taxon>
        <taxon>Hexacorallia</taxon>
        <taxon>Actiniaria</taxon>
        <taxon>Aiptasiidae</taxon>
        <taxon>Exaiptasia</taxon>
    </lineage>
</organism>
<proteinExistence type="predicted"/>
<protein>
    <recommendedName>
        <fullName evidence="1">P2X purinoreceptor 7 intracellular domain-containing protein</fullName>
    </recommendedName>
</protein>
<evidence type="ECO:0000313" key="3">
    <source>
        <dbReference type="Proteomes" id="UP000887567"/>
    </source>
</evidence>
<dbReference type="InterPro" id="IPR046815">
    <property type="entry name" value="P2RX7_C"/>
</dbReference>
<dbReference type="PANTHER" id="PTHR36981:SF1">
    <property type="entry name" value="P2X PURINORECEPTOR 7 INTRACELLULAR DOMAIN-CONTAINING PROTEIN"/>
    <property type="match status" value="1"/>
</dbReference>
<dbReference type="KEGG" id="epa:110249658"/>
<evidence type="ECO:0000313" key="2">
    <source>
        <dbReference type="EnsemblMetazoa" id="XP_020911892.1"/>
    </source>
</evidence>
<dbReference type="Pfam" id="PF20478">
    <property type="entry name" value="P2RX7_C"/>
    <property type="match status" value="1"/>
</dbReference>
<dbReference type="Proteomes" id="UP000887567">
    <property type="component" value="Unplaced"/>
</dbReference>
<evidence type="ECO:0000259" key="1">
    <source>
        <dbReference type="Pfam" id="PF20478"/>
    </source>
</evidence>
<sequence>MGCMDRMNELEEEVVCITNHSASKTICLDKWVLEVAAIGLKTRKNKSYTVLRKKGLASEPEFLRSVAYRQFFCFIWDFTRNSTRLPLPCCVYHIIRETFPSDNGNYRGFIEDDENIIDEPNTDSGDLS</sequence>
<name>A0A913XXL4_EXADI</name>
<dbReference type="RefSeq" id="XP_020911892.1">
    <property type="nucleotide sequence ID" value="XM_021056233.2"/>
</dbReference>
<dbReference type="OrthoDB" id="5955457at2759"/>
<accession>A0A913XXL4</accession>
<dbReference type="AlphaFoldDB" id="A0A913XXL4"/>
<dbReference type="GeneID" id="110249658"/>
<dbReference type="EnsemblMetazoa" id="XM_021056233.2">
    <property type="protein sequence ID" value="XP_020911892.1"/>
    <property type="gene ID" value="LOC110249658"/>
</dbReference>
<reference evidence="2" key="1">
    <citation type="submission" date="2022-11" db="UniProtKB">
        <authorList>
            <consortium name="EnsemblMetazoa"/>
        </authorList>
    </citation>
    <scope>IDENTIFICATION</scope>
</reference>